<dbReference type="AlphaFoldDB" id="A0A0G9GZH2"/>
<evidence type="ECO:0000256" key="1">
    <source>
        <dbReference type="SAM" id="MobiDB-lite"/>
    </source>
</evidence>
<dbReference type="PATRIC" id="fig|1440763.5.peg.181"/>
<evidence type="ECO:0000313" key="2">
    <source>
        <dbReference type="EMBL" id="APG05440.1"/>
    </source>
</evidence>
<proteinExistence type="predicted"/>
<feature type="region of interest" description="Disordered" evidence="1">
    <location>
        <begin position="407"/>
        <end position="434"/>
    </location>
</feature>
<dbReference type="STRING" id="1440763.BJI69_17025"/>
<dbReference type="EMBL" id="CP017480">
    <property type="protein sequence ID" value="APG05440.1"/>
    <property type="molecule type" value="Genomic_DNA"/>
</dbReference>
<organism evidence="2 3">
    <name type="scientific">Luteibacter rhizovicinus DSM 16549</name>
    <dbReference type="NCBI Taxonomy" id="1440763"/>
    <lineage>
        <taxon>Bacteria</taxon>
        <taxon>Pseudomonadati</taxon>
        <taxon>Pseudomonadota</taxon>
        <taxon>Gammaproteobacteria</taxon>
        <taxon>Lysobacterales</taxon>
        <taxon>Rhodanobacteraceae</taxon>
        <taxon>Luteibacter</taxon>
    </lineage>
</organism>
<accession>A0A0G9GZH2</accession>
<gene>
    <name evidence="2" type="ORF">BJI69_17025</name>
</gene>
<dbReference type="KEGG" id="lrz:BJI69_17025"/>
<evidence type="ECO:0000313" key="3">
    <source>
        <dbReference type="Proteomes" id="UP000182987"/>
    </source>
</evidence>
<dbReference type="RefSeq" id="WP_046969655.1">
    <property type="nucleotide sequence ID" value="NZ_CP017480.1"/>
</dbReference>
<feature type="compositionally biased region" description="Polar residues" evidence="1">
    <location>
        <begin position="424"/>
        <end position="434"/>
    </location>
</feature>
<keyword evidence="3" id="KW-1185">Reference proteome</keyword>
<reference evidence="3" key="1">
    <citation type="submission" date="2016-09" db="EMBL/GenBank/DDBJ databases">
        <authorList>
            <person name="Lysoe E."/>
        </authorList>
    </citation>
    <scope>NUCLEOTIDE SEQUENCE [LARGE SCALE GENOMIC DNA]</scope>
    <source>
        <strain evidence="3">LJ96T</strain>
    </source>
</reference>
<sequence>MDKASKPRRYAAVRRSSAATPLNRRFSAFGNAPLEDPPYPDKLVFAADQLAPAHPTKPDNLLLASVKDAPITLTVALPDNVSYTDTIEIELNGTGTGKEILLDPFLGPPETDITVTIAPEDHGPLPEGRVDINYVVHFHSGLGDTQHGPAGQFYTTDYTKPGLPFLGQLVFSDDVNANGVTEAALLGTGADAYLPARVPGYTGLDPDGGDTITGMVGALQETVDAIPVGPGELELHFKRDFIVQLDDGAIQFSYFVTDRAGNISDPAKAVVLQVLLKDAIGDLSTPSVPAYDDDDDSAGVAKLIDEADARAVGGLNVVIPANGNIKAGDTIMVAWGAIEVGPSSIADPAGDPLATIGVPYAAISDAWNTESGGADKIQTLDVSYRILRNGISAGTPDTPATVQVNLHQAGGEDPDPETPENENLGTPSLLSASGQSNLVPPADFEKDATLTVPWFRTDAPTLAAFIAGDVVTLRYGATDLAPRTITAQDVTDAKNLTVTLASATIVGEGSGPAIPLQFSVTRTLAAGGPNTSTSPIQPVKVSGVDELPGGGQPLVALKVPEAEGVDPDPTRPDRLIIGRAQGKDGTNFVIPAYVNQNPGDVINVSMVVYRPFYYIGGHPGDLPANGGGARDLVLDGIHPTDATSDTIVHVTEAQLMHYEFPTQPLHGHIVYGVVGAARPDVMVTSDVQLLDIDPRGT</sequence>
<dbReference type="OrthoDB" id="5942554at2"/>
<protein>
    <submittedName>
        <fullName evidence="2">Uncharacterized protein</fullName>
    </submittedName>
</protein>
<name>A0A0G9GZH2_9GAMM</name>
<dbReference type="Proteomes" id="UP000182987">
    <property type="component" value="Chromosome"/>
</dbReference>